<sequence length="462" mass="50269">MPEESELVRGLKERHLQLIALGGAIGVGLFLGSARAIHLAGPALTISYLVGGLVIFLIMRALGELALYKPVAGSFSTYAEEFVGPWAGFITGWTYWFMWITTAMAEITAVGVYVRYWFPAVPQWLPALIALVIMFLVNLIAVGAYGEFEFWFALIKVVTIVAMIVVGLLIILFGVWNHGVPVGFSNLWSHGGFFPTGISGVLLALQMVMFAYVGVELIGVTAGEARDPSKTIPAATNKIIWRILIFYVGALLIIMSLYPWNELDAQNSPFVLTFQRIGFPAAADLINFVVLTAALSSCNSGEFSTGRMLYSLAQYGQAPRFLQGLSSRRVPAAAIAASAAVMLVGVILNYVVPQQVFTYVTSLGAEGAIWTWGMILVAHMAYRRRVAAGQVQGVKYRMPGTPVTNWIGLAFLALVVVLLLFDPDTRVAFYVALVWFAILVIAYQFVRRRAGHGMGAEGPGRP</sequence>
<dbReference type="PANTHER" id="PTHR43495">
    <property type="entry name" value="GABA PERMEASE"/>
    <property type="match status" value="1"/>
</dbReference>
<evidence type="ECO:0000256" key="5">
    <source>
        <dbReference type="ARBA" id="ARBA00022970"/>
    </source>
</evidence>
<dbReference type="FunFam" id="1.20.1740.10:FF:000001">
    <property type="entry name" value="Amino acid permease"/>
    <property type="match status" value="1"/>
</dbReference>
<comment type="subcellular location">
    <subcellularLocation>
        <location evidence="1">Cell membrane</location>
        <topology evidence="1">Multi-pass membrane protein</topology>
    </subcellularLocation>
</comment>
<evidence type="ECO:0000256" key="4">
    <source>
        <dbReference type="ARBA" id="ARBA00022692"/>
    </source>
</evidence>
<feature type="transmembrane region" description="Helical" evidence="8">
    <location>
        <begin position="124"/>
        <end position="146"/>
    </location>
</feature>
<feature type="transmembrane region" description="Helical" evidence="8">
    <location>
        <begin position="153"/>
        <end position="176"/>
    </location>
</feature>
<reference evidence="10 11" key="1">
    <citation type="submission" date="2020-04" db="EMBL/GenBank/DDBJ databases">
        <authorList>
            <person name="Hogendoorn C."/>
        </authorList>
    </citation>
    <scope>NUCLEOTIDE SEQUENCE [LARGE SCALE GENOMIC DNA]</scope>
    <source>
        <strain evidence="10">COOX1</strain>
    </source>
</reference>
<name>A0A6F9EHS8_9BACL</name>
<evidence type="ECO:0000313" key="10">
    <source>
        <dbReference type="EMBL" id="CAB3396042.1"/>
    </source>
</evidence>
<evidence type="ECO:0000256" key="3">
    <source>
        <dbReference type="ARBA" id="ARBA00022475"/>
    </source>
</evidence>
<feature type="transmembrane region" description="Helical" evidence="8">
    <location>
        <begin position="196"/>
        <end position="218"/>
    </location>
</feature>
<dbReference type="RefSeq" id="WP_170086521.1">
    <property type="nucleotide sequence ID" value="NZ_CP047972.1"/>
</dbReference>
<proteinExistence type="predicted"/>
<dbReference type="PIRSF" id="PIRSF006060">
    <property type="entry name" value="AA_transporter"/>
    <property type="match status" value="1"/>
</dbReference>
<evidence type="ECO:0000256" key="8">
    <source>
        <dbReference type="SAM" id="Phobius"/>
    </source>
</evidence>
<protein>
    <submittedName>
        <fullName evidence="10">Putative amino acid permease</fullName>
    </submittedName>
</protein>
<feature type="transmembrane region" description="Helical" evidence="8">
    <location>
        <begin position="43"/>
        <end position="62"/>
    </location>
</feature>
<feature type="transmembrane region" description="Helical" evidence="8">
    <location>
        <begin position="18"/>
        <end position="37"/>
    </location>
</feature>
<feature type="transmembrane region" description="Helical" evidence="8">
    <location>
        <begin position="427"/>
        <end position="446"/>
    </location>
</feature>
<evidence type="ECO:0000256" key="2">
    <source>
        <dbReference type="ARBA" id="ARBA00022448"/>
    </source>
</evidence>
<evidence type="ECO:0000256" key="6">
    <source>
        <dbReference type="ARBA" id="ARBA00022989"/>
    </source>
</evidence>
<dbReference type="Gene3D" id="1.20.1740.10">
    <property type="entry name" value="Amino acid/polyamine transporter I"/>
    <property type="match status" value="1"/>
</dbReference>
<dbReference type="EMBL" id="LR792683">
    <property type="protein sequence ID" value="CAB3396042.1"/>
    <property type="molecule type" value="Genomic_DNA"/>
</dbReference>
<organism evidence="10 11">
    <name type="scientific">Kyrpidia spormannii</name>
    <dbReference type="NCBI Taxonomy" id="2055160"/>
    <lineage>
        <taxon>Bacteria</taxon>
        <taxon>Bacillati</taxon>
        <taxon>Bacillota</taxon>
        <taxon>Bacilli</taxon>
        <taxon>Bacillales</taxon>
        <taxon>Alicyclobacillaceae</taxon>
        <taxon>Kyrpidia</taxon>
    </lineage>
</organism>
<dbReference type="GO" id="GO:0005886">
    <property type="term" value="C:plasma membrane"/>
    <property type="evidence" value="ECO:0007669"/>
    <property type="project" value="UniProtKB-SubCell"/>
</dbReference>
<dbReference type="PANTHER" id="PTHR43495:SF2">
    <property type="entry name" value="D-SERINE_D-ALANINE_GLYCINE TRANSPORTER"/>
    <property type="match status" value="1"/>
</dbReference>
<keyword evidence="3" id="KW-1003">Cell membrane</keyword>
<feature type="transmembrane region" description="Helical" evidence="8">
    <location>
        <begin position="357"/>
        <end position="382"/>
    </location>
</feature>
<keyword evidence="4 8" id="KW-0812">Transmembrane</keyword>
<keyword evidence="2" id="KW-0813">Transport</keyword>
<evidence type="ECO:0000256" key="1">
    <source>
        <dbReference type="ARBA" id="ARBA00004651"/>
    </source>
</evidence>
<evidence type="ECO:0000256" key="7">
    <source>
        <dbReference type="ARBA" id="ARBA00023136"/>
    </source>
</evidence>
<accession>A0A6F9EHS8</accession>
<dbReference type="AlphaFoldDB" id="A0A6F9EHS8"/>
<dbReference type="InterPro" id="IPR004841">
    <property type="entry name" value="AA-permease/SLC12A_dom"/>
</dbReference>
<feature type="transmembrane region" description="Helical" evidence="8">
    <location>
        <begin position="239"/>
        <end position="258"/>
    </location>
</feature>
<feature type="domain" description="Amino acid permease/ SLC12A" evidence="9">
    <location>
        <begin position="15"/>
        <end position="449"/>
    </location>
</feature>
<keyword evidence="7 8" id="KW-0472">Membrane</keyword>
<dbReference type="GO" id="GO:0055085">
    <property type="term" value="P:transmembrane transport"/>
    <property type="evidence" value="ECO:0007669"/>
    <property type="project" value="InterPro"/>
</dbReference>
<keyword evidence="5" id="KW-0029">Amino-acid transport</keyword>
<dbReference type="GO" id="GO:0006865">
    <property type="term" value="P:amino acid transport"/>
    <property type="evidence" value="ECO:0007669"/>
    <property type="project" value="UniProtKB-KW"/>
</dbReference>
<dbReference type="Proteomes" id="UP000502196">
    <property type="component" value="Chromosome"/>
</dbReference>
<keyword evidence="6 8" id="KW-1133">Transmembrane helix</keyword>
<feature type="transmembrane region" description="Helical" evidence="8">
    <location>
        <begin position="403"/>
        <end position="421"/>
    </location>
</feature>
<evidence type="ECO:0000313" key="11">
    <source>
        <dbReference type="Proteomes" id="UP000502196"/>
    </source>
</evidence>
<feature type="transmembrane region" description="Helical" evidence="8">
    <location>
        <begin position="330"/>
        <end position="351"/>
    </location>
</feature>
<dbReference type="Pfam" id="PF00324">
    <property type="entry name" value="AA_permease"/>
    <property type="match status" value="1"/>
</dbReference>
<feature type="transmembrane region" description="Helical" evidence="8">
    <location>
        <begin position="278"/>
        <end position="298"/>
    </location>
</feature>
<gene>
    <name evidence="10" type="primary">ytnA</name>
    <name evidence="10" type="ORF">COOX1_3288</name>
</gene>
<evidence type="ECO:0000259" key="9">
    <source>
        <dbReference type="Pfam" id="PF00324"/>
    </source>
</evidence>